<keyword evidence="3 5" id="KW-0493">Microtubule</keyword>
<evidence type="ECO:0000256" key="2">
    <source>
        <dbReference type="ARBA" id="ARBA00022490"/>
    </source>
</evidence>
<dbReference type="VEuPathDB" id="PiroplasmaDB:TpMuguga_02g00675"/>
<accession>Q4N4G5</accession>
<dbReference type="PANTHER" id="PTHR19302">
    <property type="entry name" value="GAMMA TUBULIN COMPLEX PROTEIN"/>
    <property type="match status" value="1"/>
</dbReference>
<evidence type="ECO:0000256" key="1">
    <source>
        <dbReference type="ARBA" id="ARBA00004267"/>
    </source>
</evidence>
<dbReference type="STRING" id="5875.Q4N4G5"/>
<evidence type="ECO:0000313" key="8">
    <source>
        <dbReference type="Proteomes" id="UP000001949"/>
    </source>
</evidence>
<dbReference type="Pfam" id="PF17681">
    <property type="entry name" value="GCP_N_terminal"/>
    <property type="match status" value="1"/>
</dbReference>
<dbReference type="EMBL" id="AAGK01000002">
    <property type="protein sequence ID" value="EAN32958.1"/>
    <property type="molecule type" value="Genomic_DNA"/>
</dbReference>
<protein>
    <recommendedName>
        <fullName evidence="5">Spindle pole body component</fullName>
    </recommendedName>
</protein>
<gene>
    <name evidence="7" type="ordered locus">TP02_0675</name>
</gene>
<evidence type="ECO:0000256" key="3">
    <source>
        <dbReference type="ARBA" id="ARBA00022701"/>
    </source>
</evidence>
<dbReference type="AlphaFoldDB" id="Q4N4G5"/>
<dbReference type="InParanoid" id="Q4N4G5"/>
<dbReference type="InterPro" id="IPR042241">
    <property type="entry name" value="GCP_C_sf"/>
</dbReference>
<dbReference type="GO" id="GO:0051321">
    <property type="term" value="P:meiotic cell cycle"/>
    <property type="evidence" value="ECO:0007669"/>
    <property type="project" value="TreeGrafter"/>
</dbReference>
<organism evidence="7 8">
    <name type="scientific">Theileria parva</name>
    <name type="common">East coast fever infection agent</name>
    <dbReference type="NCBI Taxonomy" id="5875"/>
    <lineage>
        <taxon>Eukaryota</taxon>
        <taxon>Sar</taxon>
        <taxon>Alveolata</taxon>
        <taxon>Apicomplexa</taxon>
        <taxon>Aconoidasida</taxon>
        <taxon>Piroplasmida</taxon>
        <taxon>Theileriidae</taxon>
        <taxon>Theileria</taxon>
    </lineage>
</organism>
<keyword evidence="8" id="KW-1185">Reference proteome</keyword>
<name>Q4N4G5_THEPA</name>
<dbReference type="Proteomes" id="UP000001949">
    <property type="component" value="Unassembled WGS sequence"/>
</dbReference>
<sequence length="1008" mass="117973">MNHFVQPLFGDLENFDPECVGSTKHFQILDSNYLDSITKTGRLYKKLKNFCDGLPNLDYSSELSFIFTNNGKLNIDSESDSSVEFYSHNTHPRDFIENTDKIIEIDTNFEEITDELIEIDNNLNTKNELVTSSYYLSCFANSIKSYLNEYRNYLTNLRNGTHSPVSLTTLSNFIDNQFKLLQLLYNIIVQYEYKSLKYKDTFAKFKCLLEILYQDNPDEFINIVNSKLRYDLLGLLKSQLTYWLVYGKLIDPFGEFVISSPESDNPGLNSKSPNFFINDLLTYTPITSSSESNHFLLINNIVYHSRINNNVTFGPVNYNTANTILMIGKIIPIVNYLNKNGLKTKVLKRLIDDCIFNYWNEVTLDTEKFSSAIESYRLHISTLLWDVYNPKYNILNKIRMLKGIYFLFNESLYDKFFEQSYDIMAMDFGDNELKSVNKSFTTLFNRLKDDMSGENREENQNSDKFELIKCVNHFNINSSFKLINDIKFIKGCYELGNESGIWYSDLIYITNGFNMNFIIGLQLVDQYRRFSVVLSPKIFNSVNGRSYNEYRTVNNKCLSISFRINPLNSANLTVCIDIMLNHDNGSECDNKYTKTLLSRMESVFEYKESNLKLGIELMFKRNSFKVFLKSVDDEFCFPDNYSPHNNLSNNLNNYFPNDLSSDLCFLSQSDSLDNEYNSSVNDVESVVDGTNSTKSTEDEKFYDVANDSIDLKTEINQQDVIELLKLVSDFSYIGIVHHSTKDKDLNNSTPKLNHDGIDNNIKILSWNYYSINYDTLNYNKPQNNLSNVSNSNPVPFNYDGSDNWVNIILYYKCKDINFINVRPYYQPFQILFNIKRIVYGLENKFLIDYKLRTSYTEKKSASIHSERRLLLRKILAFRHYLHSRLSLLLSSLYSLVIVPNFQELESFMNDSNDFLQIIHKHDEYITKIQRKFMCNERVVHSFIQSLDVCLKFTQMFDKFNEFPELSDEKVYQFSTSIDQFRYFINFYNACRSTFEDNFALVKSNYNLI</sequence>
<dbReference type="GO" id="GO:0051011">
    <property type="term" value="F:microtubule minus-end binding"/>
    <property type="evidence" value="ECO:0007669"/>
    <property type="project" value="TreeGrafter"/>
</dbReference>
<dbReference type="InterPro" id="IPR007259">
    <property type="entry name" value="GCP"/>
</dbReference>
<dbReference type="KEGG" id="tpv:TP02_0675"/>
<evidence type="ECO:0000313" key="7">
    <source>
        <dbReference type="EMBL" id="EAN32958.1"/>
    </source>
</evidence>
<evidence type="ECO:0000256" key="5">
    <source>
        <dbReference type="RuleBase" id="RU363050"/>
    </source>
</evidence>
<comment type="caution">
    <text evidence="7">The sequence shown here is derived from an EMBL/GenBank/DDBJ whole genome shotgun (WGS) entry which is preliminary data.</text>
</comment>
<dbReference type="PANTHER" id="PTHR19302:SF27">
    <property type="entry name" value="GAMMA-TUBULIN COMPLEX COMPONENT 4"/>
    <property type="match status" value="1"/>
</dbReference>
<dbReference type="GO" id="GO:0043015">
    <property type="term" value="F:gamma-tubulin binding"/>
    <property type="evidence" value="ECO:0007669"/>
    <property type="project" value="InterPro"/>
</dbReference>
<dbReference type="GO" id="GO:0007020">
    <property type="term" value="P:microtubule nucleation"/>
    <property type="evidence" value="ECO:0007669"/>
    <property type="project" value="InterPro"/>
</dbReference>
<comment type="similarity">
    <text evidence="5">Belongs to the TUBGCP family.</text>
</comment>
<proteinExistence type="inferred from homology"/>
<comment type="subcellular location">
    <subcellularLocation>
        <location evidence="1 5">Cytoplasm</location>
        <location evidence="1 5">Cytoskeleton</location>
        <location evidence="1 5">Microtubule organizing center</location>
    </subcellularLocation>
</comment>
<dbReference type="eggNOG" id="KOG2065">
    <property type="taxonomic scope" value="Eukaryota"/>
</dbReference>
<keyword evidence="2 5" id="KW-0963">Cytoplasm</keyword>
<reference evidence="7 8" key="1">
    <citation type="journal article" date="2005" name="Science">
        <title>Genome sequence of Theileria parva, a bovine pathogen that transforms lymphocytes.</title>
        <authorList>
            <person name="Gardner M.J."/>
            <person name="Bishop R."/>
            <person name="Shah T."/>
            <person name="de Villiers E.P."/>
            <person name="Carlton J.M."/>
            <person name="Hall N."/>
            <person name="Ren Q."/>
            <person name="Paulsen I.T."/>
            <person name="Pain A."/>
            <person name="Berriman M."/>
            <person name="Wilson R.J.M."/>
            <person name="Sato S."/>
            <person name="Ralph S.A."/>
            <person name="Mann D.J."/>
            <person name="Xiong Z."/>
            <person name="Shallom S.J."/>
            <person name="Weidman J."/>
            <person name="Jiang L."/>
            <person name="Lynn J."/>
            <person name="Weaver B."/>
            <person name="Shoaibi A."/>
            <person name="Domingo A.R."/>
            <person name="Wasawo D."/>
            <person name="Crabtree J."/>
            <person name="Wortman J.R."/>
            <person name="Haas B."/>
            <person name="Angiuoli S.V."/>
            <person name="Creasy T.H."/>
            <person name="Lu C."/>
            <person name="Suh B."/>
            <person name="Silva J.C."/>
            <person name="Utterback T.R."/>
            <person name="Feldblyum T.V."/>
            <person name="Pertea M."/>
            <person name="Allen J."/>
            <person name="Nierman W.C."/>
            <person name="Taracha E.L.N."/>
            <person name="Salzberg S.L."/>
            <person name="White O.R."/>
            <person name="Fitzhugh H.A."/>
            <person name="Morzaria S."/>
            <person name="Venter J.C."/>
            <person name="Fraser C.M."/>
            <person name="Nene V."/>
        </authorList>
    </citation>
    <scope>NUCLEOTIDE SEQUENCE [LARGE SCALE GENOMIC DNA]</scope>
    <source>
        <strain evidence="7 8">Muguga</strain>
    </source>
</reference>
<evidence type="ECO:0000256" key="4">
    <source>
        <dbReference type="ARBA" id="ARBA00023212"/>
    </source>
</evidence>
<dbReference type="Gene3D" id="1.20.120.1900">
    <property type="entry name" value="Gamma-tubulin complex, C-terminal domain"/>
    <property type="match status" value="1"/>
</dbReference>
<dbReference type="GO" id="GO:0051225">
    <property type="term" value="P:spindle assembly"/>
    <property type="evidence" value="ECO:0007669"/>
    <property type="project" value="TreeGrafter"/>
</dbReference>
<dbReference type="OMA" id="HDEYITK"/>
<evidence type="ECO:0000259" key="6">
    <source>
        <dbReference type="Pfam" id="PF17681"/>
    </source>
</evidence>
<dbReference type="GO" id="GO:0000930">
    <property type="term" value="C:gamma-tubulin complex"/>
    <property type="evidence" value="ECO:0007669"/>
    <property type="project" value="TreeGrafter"/>
</dbReference>
<feature type="domain" description="Gamma tubulin complex component protein N-terminal" evidence="6">
    <location>
        <begin position="98"/>
        <end position="387"/>
    </location>
</feature>
<dbReference type="InterPro" id="IPR041470">
    <property type="entry name" value="GCP_N"/>
</dbReference>
<dbReference type="GO" id="GO:0000278">
    <property type="term" value="P:mitotic cell cycle"/>
    <property type="evidence" value="ECO:0007669"/>
    <property type="project" value="TreeGrafter"/>
</dbReference>
<dbReference type="GO" id="GO:0031122">
    <property type="term" value="P:cytoplasmic microtubule organization"/>
    <property type="evidence" value="ECO:0007669"/>
    <property type="project" value="TreeGrafter"/>
</dbReference>
<keyword evidence="4 5" id="KW-0206">Cytoskeleton</keyword>
<dbReference type="GO" id="GO:0000922">
    <property type="term" value="C:spindle pole"/>
    <property type="evidence" value="ECO:0007669"/>
    <property type="project" value="InterPro"/>
</dbReference>
<dbReference type="GO" id="GO:0005874">
    <property type="term" value="C:microtubule"/>
    <property type="evidence" value="ECO:0007669"/>
    <property type="project" value="UniProtKB-KW"/>
</dbReference>